<sequence>MGNKSSLRKFFRNTYFKITPFLPENPLVNIFNKHFGHLRSAQLHKPMDADGTELPWFTYPAIEYLSQLDFSDKTFFEWGSGNSSVFFSKRVKSITSIEANEEWYSIGLTRLSSNQNLILAAKDEYANRIKVSDKKYDVIIIDGIVREECAAFAPAYLNEGGMIIYDNSERDPLVCKSLRERGFIQIDFHGVGPVNFYSWTTSLFFKDFNFKPKENQPVVPRGGIK</sequence>
<dbReference type="AlphaFoldDB" id="A0A318UL43"/>
<dbReference type="Proteomes" id="UP000248198">
    <property type="component" value="Unassembled WGS sequence"/>
</dbReference>
<organism evidence="1 2">
    <name type="scientific">Pedobacter nutrimenti</name>
    <dbReference type="NCBI Taxonomy" id="1241337"/>
    <lineage>
        <taxon>Bacteria</taxon>
        <taxon>Pseudomonadati</taxon>
        <taxon>Bacteroidota</taxon>
        <taxon>Sphingobacteriia</taxon>
        <taxon>Sphingobacteriales</taxon>
        <taxon>Sphingobacteriaceae</taxon>
        <taxon>Pedobacter</taxon>
    </lineage>
</organism>
<dbReference type="RefSeq" id="WP_110827236.1">
    <property type="nucleotide sequence ID" value="NZ_QKLU01000001.1"/>
</dbReference>
<comment type="caution">
    <text evidence="1">The sequence shown here is derived from an EMBL/GenBank/DDBJ whole genome shotgun (WGS) entry which is preliminary data.</text>
</comment>
<proteinExistence type="predicted"/>
<accession>A0A318UL43</accession>
<dbReference type="Gene3D" id="3.40.50.150">
    <property type="entry name" value="Vaccinia Virus protein VP39"/>
    <property type="match status" value="2"/>
</dbReference>
<dbReference type="InterPro" id="IPR029063">
    <property type="entry name" value="SAM-dependent_MTases_sf"/>
</dbReference>
<dbReference type="EMBL" id="QKLU01000001">
    <property type="protein sequence ID" value="PYF77166.1"/>
    <property type="molecule type" value="Genomic_DNA"/>
</dbReference>
<dbReference type="OrthoDB" id="938855at2"/>
<evidence type="ECO:0000313" key="1">
    <source>
        <dbReference type="EMBL" id="PYF77166.1"/>
    </source>
</evidence>
<reference evidence="1 2" key="1">
    <citation type="submission" date="2018-06" db="EMBL/GenBank/DDBJ databases">
        <title>Genomic Encyclopedia of Archaeal and Bacterial Type Strains, Phase II (KMG-II): from individual species to whole genera.</title>
        <authorList>
            <person name="Goeker M."/>
        </authorList>
    </citation>
    <scope>NUCLEOTIDE SEQUENCE [LARGE SCALE GENOMIC DNA]</scope>
    <source>
        <strain evidence="1 2">DSM 27372</strain>
    </source>
</reference>
<keyword evidence="2" id="KW-1185">Reference proteome</keyword>
<evidence type="ECO:0008006" key="3">
    <source>
        <dbReference type="Google" id="ProtNLM"/>
    </source>
</evidence>
<gene>
    <name evidence="1" type="ORF">B0O44_101646</name>
</gene>
<dbReference type="SUPFAM" id="SSF53335">
    <property type="entry name" value="S-adenosyl-L-methionine-dependent methyltransferases"/>
    <property type="match status" value="1"/>
</dbReference>
<name>A0A318UL43_9SPHI</name>
<evidence type="ECO:0000313" key="2">
    <source>
        <dbReference type="Proteomes" id="UP000248198"/>
    </source>
</evidence>
<protein>
    <recommendedName>
        <fullName evidence="3">Methyltransferase family protein</fullName>
    </recommendedName>
</protein>